<dbReference type="RefSeq" id="WP_072597197.1">
    <property type="nucleotide sequence ID" value="NZ_CP018221.1"/>
</dbReference>
<keyword evidence="2" id="KW-1185">Reference proteome</keyword>
<dbReference type="Proteomes" id="UP000182063">
    <property type="component" value="Chromosome"/>
</dbReference>
<name>A0A1L3ZVB2_9SPHN</name>
<evidence type="ECO:0000313" key="2">
    <source>
        <dbReference type="Proteomes" id="UP000182063"/>
    </source>
</evidence>
<reference evidence="2" key="1">
    <citation type="submission" date="2016-11" db="EMBL/GenBank/DDBJ databases">
        <title>Complete Genome Sequence of alachlor-degrading Sphingomonas sp. strain JJ-A5.</title>
        <authorList>
            <person name="Lee H."/>
            <person name="Ka J.-O."/>
        </authorList>
    </citation>
    <scope>NUCLEOTIDE SEQUENCE [LARGE SCALE GENOMIC DNA]</scope>
    <source>
        <strain evidence="2">JJ-A5</strain>
    </source>
</reference>
<dbReference type="OrthoDB" id="7363899at2"/>
<proteinExistence type="predicted"/>
<accession>A0A1L3ZVB2</accession>
<evidence type="ECO:0000313" key="1">
    <source>
        <dbReference type="EMBL" id="API59557.1"/>
    </source>
</evidence>
<sequence length="138" mass="15743">MASIWLRRTATGIAPINAEDLPKGWRVGDELRAEISKPRNGKLHRKAFVLLDMVWPHTEYPTKEALRKALTIGAGFTDEVINPVTGEVHWTPKSWSFSQMDDLEFQELYSRLIDVALKIVPGSKRDDWEAAVENIVRM</sequence>
<evidence type="ECO:0008006" key="3">
    <source>
        <dbReference type="Google" id="ProtNLM"/>
    </source>
</evidence>
<dbReference type="EMBL" id="CP018221">
    <property type="protein sequence ID" value="API59557.1"/>
    <property type="molecule type" value="Genomic_DNA"/>
</dbReference>
<dbReference type="Pfam" id="PF07105">
    <property type="entry name" value="DUF1367"/>
    <property type="match status" value="1"/>
</dbReference>
<dbReference type="InterPro" id="IPR009797">
    <property type="entry name" value="DUF1367"/>
</dbReference>
<gene>
    <name evidence="1" type="ORF">BSL82_09720</name>
</gene>
<dbReference type="AlphaFoldDB" id="A0A1L3ZVB2"/>
<organism evidence="1 2">
    <name type="scientific">Tardibacter chloracetimidivorans</name>
    <dbReference type="NCBI Taxonomy" id="1921510"/>
    <lineage>
        <taxon>Bacteria</taxon>
        <taxon>Pseudomonadati</taxon>
        <taxon>Pseudomonadota</taxon>
        <taxon>Alphaproteobacteria</taxon>
        <taxon>Sphingomonadales</taxon>
        <taxon>Sphingomonadaceae</taxon>
        <taxon>Tardibacter</taxon>
    </lineage>
</organism>
<dbReference type="STRING" id="1921510.BSL82_09720"/>
<protein>
    <recommendedName>
        <fullName evidence="3">DUF1367 domain-containing protein</fullName>
    </recommendedName>
</protein>
<dbReference type="KEGG" id="sphj:BSL82_09720"/>